<keyword evidence="1" id="KW-0547">Nucleotide-binding</keyword>
<dbReference type="GO" id="GO:0005525">
    <property type="term" value="F:GTP binding"/>
    <property type="evidence" value="ECO:0007669"/>
    <property type="project" value="UniProtKB-KW"/>
</dbReference>
<evidence type="ECO:0000313" key="9">
    <source>
        <dbReference type="EMBL" id="CAB4763031.1"/>
    </source>
</evidence>
<accession>A0A6J6AU53</accession>
<dbReference type="NCBIfam" id="NF003828">
    <property type="entry name" value="PRK05416.1"/>
    <property type="match status" value="1"/>
</dbReference>
<evidence type="ECO:0000259" key="5">
    <source>
        <dbReference type="Pfam" id="PF22740"/>
    </source>
</evidence>
<dbReference type="Gene3D" id="3.40.50.300">
    <property type="entry name" value="P-loop containing nucleotide triphosphate hydrolases"/>
    <property type="match status" value="1"/>
</dbReference>
<dbReference type="EMBL" id="CAEZZK010000145">
    <property type="protein sequence ID" value="CAB4763031.1"/>
    <property type="molecule type" value="Genomic_DNA"/>
</dbReference>
<dbReference type="InterPro" id="IPR027417">
    <property type="entry name" value="P-loop_NTPase"/>
</dbReference>
<proteinExistence type="inferred from homology"/>
<dbReference type="AlphaFoldDB" id="A0A6J6AU53"/>
<organism evidence="6">
    <name type="scientific">freshwater metagenome</name>
    <dbReference type="NCBI Taxonomy" id="449393"/>
    <lineage>
        <taxon>unclassified sequences</taxon>
        <taxon>metagenomes</taxon>
        <taxon>ecological metagenomes</taxon>
    </lineage>
</organism>
<gene>
    <name evidence="6" type="ORF">UFOPK1353_00120</name>
    <name evidence="7" type="ORF">UFOPK1826_00036</name>
    <name evidence="8" type="ORF">UFOPK2292_00311</name>
    <name evidence="9" type="ORF">UFOPK2855_00784</name>
</gene>
<protein>
    <submittedName>
        <fullName evidence="6">Unannotated protein</fullName>
    </submittedName>
</protein>
<dbReference type="EMBL" id="CAEZUN010000003">
    <property type="protein sequence ID" value="CAB4590669.1"/>
    <property type="molecule type" value="Genomic_DNA"/>
</dbReference>
<dbReference type="InterPro" id="IPR053931">
    <property type="entry name" value="RapZ_C"/>
</dbReference>
<evidence type="ECO:0000256" key="3">
    <source>
        <dbReference type="ARBA" id="ARBA00023134"/>
    </source>
</evidence>
<reference evidence="6" key="1">
    <citation type="submission" date="2020-05" db="EMBL/GenBank/DDBJ databases">
        <authorList>
            <person name="Chiriac C."/>
            <person name="Salcher M."/>
            <person name="Ghai R."/>
            <person name="Kavagutti S V."/>
        </authorList>
    </citation>
    <scope>NUCLEOTIDE SEQUENCE</scope>
</reference>
<dbReference type="InterPro" id="IPR053930">
    <property type="entry name" value="RapZ-like_N"/>
</dbReference>
<dbReference type="PIRSF" id="PIRSF005052">
    <property type="entry name" value="P-loopkin"/>
    <property type="match status" value="1"/>
</dbReference>
<dbReference type="SUPFAM" id="SSF52540">
    <property type="entry name" value="P-loop containing nucleoside triphosphate hydrolases"/>
    <property type="match status" value="1"/>
</dbReference>
<evidence type="ECO:0000313" key="7">
    <source>
        <dbReference type="EMBL" id="CAB4590669.1"/>
    </source>
</evidence>
<dbReference type="InterPro" id="IPR005337">
    <property type="entry name" value="RapZ-like"/>
</dbReference>
<name>A0A6J6AU53_9ZZZZ</name>
<sequence>MADILLIAGLSGAGRSLAADDLEDLGWFVVDNMPTELIDKVVEIASVGSKLSKLALVVGTPTAQRGIIDVLKNLRTSSHRVRLLYLDATTAELVKRYGATRRKHPLADEKLGVEQAIAQERVLLEAVKGEADLVIDTTNLTVHQLKSKIGELFSGDQQVDTMQVSLVSFGYKHGLPTDVDLVFDVRFLPNPHWDEKLRPLTGLDSAVSAYVMSQDLSHKFLSELFNMLKLLLPAYKAEGKSYLTIAIGCTGGHHRSVVIAEQIALWLVDNGQQPRITHRDILRDDSGH</sequence>
<keyword evidence="2" id="KW-0067">ATP-binding</keyword>
<dbReference type="GO" id="GO:0005524">
    <property type="term" value="F:ATP binding"/>
    <property type="evidence" value="ECO:0007669"/>
    <property type="project" value="UniProtKB-KW"/>
</dbReference>
<dbReference type="EMBL" id="CAEZSE010000011">
    <property type="protein sequence ID" value="CAB4530065.1"/>
    <property type="molecule type" value="Genomic_DNA"/>
</dbReference>
<feature type="domain" description="RapZ-like N-terminal" evidence="4">
    <location>
        <begin position="3"/>
        <end position="157"/>
    </location>
</feature>
<dbReference type="HAMAP" id="MF_00636">
    <property type="entry name" value="RapZ_like"/>
    <property type="match status" value="1"/>
</dbReference>
<dbReference type="PANTHER" id="PTHR30448:SF0">
    <property type="entry name" value="RNASE ADAPTER PROTEIN RAPZ"/>
    <property type="match status" value="1"/>
</dbReference>
<dbReference type="PANTHER" id="PTHR30448">
    <property type="entry name" value="RNASE ADAPTER PROTEIN RAPZ"/>
    <property type="match status" value="1"/>
</dbReference>
<evidence type="ECO:0000313" key="8">
    <source>
        <dbReference type="EMBL" id="CAB4661831.1"/>
    </source>
</evidence>
<feature type="domain" description="RapZ C-terminal" evidence="5">
    <location>
        <begin position="162"/>
        <end position="281"/>
    </location>
</feature>
<evidence type="ECO:0000256" key="1">
    <source>
        <dbReference type="ARBA" id="ARBA00022741"/>
    </source>
</evidence>
<dbReference type="Pfam" id="PF03668">
    <property type="entry name" value="RapZ-like_N"/>
    <property type="match status" value="1"/>
</dbReference>
<dbReference type="EMBL" id="CAEZWU010000030">
    <property type="protein sequence ID" value="CAB4661831.1"/>
    <property type="molecule type" value="Genomic_DNA"/>
</dbReference>
<evidence type="ECO:0000259" key="4">
    <source>
        <dbReference type="Pfam" id="PF03668"/>
    </source>
</evidence>
<keyword evidence="3" id="KW-0342">GTP-binding</keyword>
<evidence type="ECO:0000256" key="2">
    <source>
        <dbReference type="ARBA" id="ARBA00022840"/>
    </source>
</evidence>
<evidence type="ECO:0000313" key="6">
    <source>
        <dbReference type="EMBL" id="CAB4530065.1"/>
    </source>
</evidence>
<dbReference type="Pfam" id="PF22740">
    <property type="entry name" value="PapZ_C"/>
    <property type="match status" value="1"/>
</dbReference>